<dbReference type="Pfam" id="PF00255">
    <property type="entry name" value="GSHPx"/>
    <property type="match status" value="1"/>
</dbReference>
<reference evidence="7 8" key="1">
    <citation type="submission" date="2016-03" db="EMBL/GenBank/DDBJ databases">
        <authorList>
            <person name="Ploux O."/>
        </authorList>
    </citation>
    <scope>NUCLEOTIDE SEQUENCE [LARGE SCALE GENOMIC DNA]</scope>
    <source>
        <strain evidence="7 8">R0</strain>
    </source>
</reference>
<dbReference type="GO" id="GO:0034599">
    <property type="term" value="P:cellular response to oxidative stress"/>
    <property type="evidence" value="ECO:0007669"/>
    <property type="project" value="TreeGrafter"/>
</dbReference>
<dbReference type="GO" id="GO:0004601">
    <property type="term" value="F:peroxidase activity"/>
    <property type="evidence" value="ECO:0007669"/>
    <property type="project" value="UniProtKB-KW"/>
</dbReference>
<dbReference type="RefSeq" id="WP_061834726.1">
    <property type="nucleotide sequence ID" value="NZ_LUKE01000001.1"/>
</dbReference>
<dbReference type="FunFam" id="3.40.30.10:FF:000010">
    <property type="entry name" value="Glutathione peroxidase"/>
    <property type="match status" value="1"/>
</dbReference>
<proteinExistence type="inferred from homology"/>
<dbReference type="InterPro" id="IPR029759">
    <property type="entry name" value="GPX_AS"/>
</dbReference>
<dbReference type="CDD" id="cd00340">
    <property type="entry name" value="GSH_Peroxidase"/>
    <property type="match status" value="1"/>
</dbReference>
<dbReference type="Gene3D" id="3.40.30.10">
    <property type="entry name" value="Glutaredoxin"/>
    <property type="match status" value="1"/>
</dbReference>
<name>A0A150WRT4_BDEBC</name>
<dbReference type="AlphaFoldDB" id="A0A150WRT4"/>
<dbReference type="PANTHER" id="PTHR11592">
    <property type="entry name" value="GLUTATHIONE PEROXIDASE"/>
    <property type="match status" value="1"/>
</dbReference>
<evidence type="ECO:0000256" key="4">
    <source>
        <dbReference type="PIRSR" id="PIRSR000303-1"/>
    </source>
</evidence>
<evidence type="ECO:0000256" key="1">
    <source>
        <dbReference type="ARBA" id="ARBA00006926"/>
    </source>
</evidence>
<dbReference type="Proteomes" id="UP000075320">
    <property type="component" value="Unassembled WGS sequence"/>
</dbReference>
<dbReference type="PROSITE" id="PS51352">
    <property type="entry name" value="THIOREDOXIN_2"/>
    <property type="match status" value="1"/>
</dbReference>
<dbReference type="PROSITE" id="PS00763">
    <property type="entry name" value="GLUTATHIONE_PEROXID_2"/>
    <property type="match status" value="1"/>
</dbReference>
<keyword evidence="8" id="KW-1185">Reference proteome</keyword>
<gene>
    <name evidence="7" type="ORF">AZI86_09060</name>
</gene>
<dbReference type="PANTHER" id="PTHR11592:SF78">
    <property type="entry name" value="GLUTATHIONE PEROXIDASE"/>
    <property type="match status" value="1"/>
</dbReference>
<keyword evidence="3 5" id="KW-0560">Oxidoreductase</keyword>
<dbReference type="PIRSF" id="PIRSF000303">
    <property type="entry name" value="Glutathion_perox"/>
    <property type="match status" value="1"/>
</dbReference>
<comment type="similarity">
    <text evidence="1 5">Belongs to the glutathione peroxidase family.</text>
</comment>
<evidence type="ECO:0000313" key="7">
    <source>
        <dbReference type="EMBL" id="KYG67150.1"/>
    </source>
</evidence>
<evidence type="ECO:0000256" key="5">
    <source>
        <dbReference type="RuleBase" id="RU000499"/>
    </source>
</evidence>
<dbReference type="OrthoDB" id="5292849at2"/>
<evidence type="ECO:0000256" key="2">
    <source>
        <dbReference type="ARBA" id="ARBA00022559"/>
    </source>
</evidence>
<dbReference type="InterPro" id="IPR000889">
    <property type="entry name" value="Glutathione_peroxidase"/>
</dbReference>
<dbReference type="SUPFAM" id="SSF52833">
    <property type="entry name" value="Thioredoxin-like"/>
    <property type="match status" value="1"/>
</dbReference>
<feature type="active site" evidence="4">
    <location>
        <position position="37"/>
    </location>
</feature>
<sequence length="164" mass="18181">MEKNLFSFEVKAKDGKAVPLSQHQGKVVLVVNVASKCGFTPQYTGLEEIYKKFKDRGFVILGFPSNQFGSQEPGTNDEIQEFCQLNFGVTFPVMAKIDVNGKAADPVYQWLKSEAPGVLGTEFIKWNFTKFLIGKDGKVIKRYAPKDEPKDLEADIEAALGAIV</sequence>
<dbReference type="InterPro" id="IPR029760">
    <property type="entry name" value="GPX_CS"/>
</dbReference>
<organism evidence="7 8">
    <name type="scientific">Bdellovibrio bacteriovorus</name>
    <dbReference type="NCBI Taxonomy" id="959"/>
    <lineage>
        <taxon>Bacteria</taxon>
        <taxon>Pseudomonadati</taxon>
        <taxon>Bdellovibrionota</taxon>
        <taxon>Bdellovibrionia</taxon>
        <taxon>Bdellovibrionales</taxon>
        <taxon>Pseudobdellovibrionaceae</taxon>
        <taxon>Bdellovibrio</taxon>
    </lineage>
</organism>
<keyword evidence="2 5" id="KW-0575">Peroxidase</keyword>
<dbReference type="InterPro" id="IPR013766">
    <property type="entry name" value="Thioredoxin_domain"/>
</dbReference>
<dbReference type="PRINTS" id="PR01011">
    <property type="entry name" value="GLUTPROXDASE"/>
</dbReference>
<comment type="caution">
    <text evidence="7">The sequence shown here is derived from an EMBL/GenBank/DDBJ whole genome shotgun (WGS) entry which is preliminary data.</text>
</comment>
<dbReference type="PROSITE" id="PS00460">
    <property type="entry name" value="GLUTATHIONE_PEROXID_1"/>
    <property type="match status" value="1"/>
</dbReference>
<dbReference type="EMBL" id="LUKE01000001">
    <property type="protein sequence ID" value="KYG67150.1"/>
    <property type="molecule type" value="Genomic_DNA"/>
</dbReference>
<dbReference type="InterPro" id="IPR036249">
    <property type="entry name" value="Thioredoxin-like_sf"/>
</dbReference>
<evidence type="ECO:0000256" key="3">
    <source>
        <dbReference type="ARBA" id="ARBA00023002"/>
    </source>
</evidence>
<feature type="domain" description="Thioredoxin" evidence="6">
    <location>
        <begin position="1"/>
        <end position="161"/>
    </location>
</feature>
<accession>A0A150WRT4</accession>
<evidence type="ECO:0000259" key="6">
    <source>
        <dbReference type="PROSITE" id="PS51352"/>
    </source>
</evidence>
<protein>
    <recommendedName>
        <fullName evidence="5">Glutathione peroxidase</fullName>
    </recommendedName>
</protein>
<evidence type="ECO:0000313" key="8">
    <source>
        <dbReference type="Proteomes" id="UP000075320"/>
    </source>
</evidence>
<dbReference type="PROSITE" id="PS51355">
    <property type="entry name" value="GLUTATHIONE_PEROXID_3"/>
    <property type="match status" value="1"/>
</dbReference>